<sequence length="67" mass="7701">MFFKTKDLFRFLFAKAMRRVQEIAAPTCSVVHIGSDFMEIGENLFLNDEPDAPYKQSESLVTNRVSI</sequence>
<proteinExistence type="predicted"/>
<keyword evidence="2" id="KW-1185">Reference proteome</keyword>
<name>A0A316JC95_9HYPH</name>
<organism evidence="1 2">
    <name type="scientific">Falsochrobactrum shanghaiense</name>
    <dbReference type="NCBI Taxonomy" id="2201899"/>
    <lineage>
        <taxon>Bacteria</taxon>
        <taxon>Pseudomonadati</taxon>
        <taxon>Pseudomonadota</taxon>
        <taxon>Alphaproteobacteria</taxon>
        <taxon>Hyphomicrobiales</taxon>
        <taxon>Brucellaceae</taxon>
        <taxon>Falsochrobactrum</taxon>
    </lineage>
</organism>
<dbReference type="EMBL" id="QGDB01000002">
    <property type="protein sequence ID" value="PWL18295.1"/>
    <property type="molecule type" value="Genomic_DNA"/>
</dbReference>
<dbReference type="Proteomes" id="UP000245865">
    <property type="component" value="Unassembled WGS sequence"/>
</dbReference>
<evidence type="ECO:0000313" key="2">
    <source>
        <dbReference type="Proteomes" id="UP000245865"/>
    </source>
</evidence>
<protein>
    <submittedName>
        <fullName evidence="1">Uncharacterized protein</fullName>
    </submittedName>
</protein>
<comment type="caution">
    <text evidence="1">The sequence shown here is derived from an EMBL/GenBank/DDBJ whole genome shotgun (WGS) entry which is preliminary data.</text>
</comment>
<evidence type="ECO:0000313" key="1">
    <source>
        <dbReference type="EMBL" id="PWL18295.1"/>
    </source>
</evidence>
<reference evidence="1 2" key="1">
    <citation type="submission" date="2018-05" db="EMBL/GenBank/DDBJ databases">
        <title>Comparative genomic sequence analysis between strain HN4 and CCM 8460T (Falsochrobactrum ovis) will provide more evidence to prove that HN4 is a new species of Falsochrobactrum.</title>
        <authorList>
            <person name="Lyu W."/>
            <person name="Sun L."/>
            <person name="Yao L."/>
        </authorList>
    </citation>
    <scope>NUCLEOTIDE SEQUENCE [LARGE SCALE GENOMIC DNA]</scope>
    <source>
        <strain evidence="1 2">HN4</strain>
    </source>
</reference>
<dbReference type="AlphaFoldDB" id="A0A316JC95"/>
<gene>
    <name evidence="1" type="ORF">DKP76_04115</name>
</gene>
<accession>A0A316JC95</accession>